<accession>A0A2R6AY06</accession>
<dbReference type="GO" id="GO:0046872">
    <property type="term" value="F:metal ion binding"/>
    <property type="evidence" value="ECO:0007669"/>
    <property type="project" value="UniProtKB-KW"/>
</dbReference>
<dbReference type="PANTHER" id="PTHR11358">
    <property type="entry name" value="ARGINASE/AGMATINASE"/>
    <property type="match status" value="1"/>
</dbReference>
<dbReference type="PANTHER" id="PTHR11358:SF26">
    <property type="entry name" value="GUANIDINO ACID HYDROLASE, MITOCHONDRIAL"/>
    <property type="match status" value="1"/>
</dbReference>
<evidence type="ECO:0000256" key="3">
    <source>
        <dbReference type="ARBA" id="ARBA00022801"/>
    </source>
</evidence>
<dbReference type="CDD" id="cd11592">
    <property type="entry name" value="Agmatinase_PAH"/>
    <property type="match status" value="1"/>
</dbReference>
<dbReference type="AlphaFoldDB" id="A0A2R6AY06"/>
<dbReference type="InterPro" id="IPR020855">
    <property type="entry name" value="Ureohydrolase_Mn_BS"/>
</dbReference>
<feature type="binding site" evidence="4">
    <location>
        <position position="161"/>
    </location>
    <ligand>
        <name>Mn(2+)</name>
        <dbReference type="ChEBI" id="CHEBI:29035"/>
        <label>1</label>
    </ligand>
</feature>
<evidence type="ECO:0000256" key="2">
    <source>
        <dbReference type="ARBA" id="ARBA00022723"/>
    </source>
</evidence>
<evidence type="ECO:0000313" key="6">
    <source>
        <dbReference type="EMBL" id="PSN91158.1"/>
    </source>
</evidence>
<gene>
    <name evidence="6" type="ORF">B9Q03_04920</name>
</gene>
<dbReference type="PROSITE" id="PS51409">
    <property type="entry name" value="ARGINASE_2"/>
    <property type="match status" value="1"/>
</dbReference>
<dbReference type="Pfam" id="PF00491">
    <property type="entry name" value="Arginase"/>
    <property type="match status" value="1"/>
</dbReference>
<evidence type="ECO:0000256" key="5">
    <source>
        <dbReference type="RuleBase" id="RU003684"/>
    </source>
</evidence>
<dbReference type="Proteomes" id="UP000240322">
    <property type="component" value="Unassembled WGS sequence"/>
</dbReference>
<keyword evidence="2 4" id="KW-0479">Metal-binding</keyword>
<organism evidence="6 7">
    <name type="scientific">Candidatus Marsarchaeota G2 archaeon OSP_D</name>
    <dbReference type="NCBI Taxonomy" id="1978157"/>
    <lineage>
        <taxon>Archaea</taxon>
        <taxon>Candidatus Marsarchaeota</taxon>
        <taxon>Candidatus Marsarchaeota group 2</taxon>
    </lineage>
</organism>
<dbReference type="PIRSF" id="PIRSF036979">
    <property type="entry name" value="Arginase"/>
    <property type="match status" value="1"/>
</dbReference>
<evidence type="ECO:0000256" key="1">
    <source>
        <dbReference type="ARBA" id="ARBA00009227"/>
    </source>
</evidence>
<dbReference type="Gene3D" id="3.40.800.10">
    <property type="entry name" value="Ureohydrolase domain"/>
    <property type="match status" value="1"/>
</dbReference>
<dbReference type="SUPFAM" id="SSF52768">
    <property type="entry name" value="Arginase/deacetylase"/>
    <property type="match status" value="1"/>
</dbReference>
<keyword evidence="3 5" id="KW-0378">Hydrolase</keyword>
<feature type="binding site" evidence="4">
    <location>
        <position position="251"/>
    </location>
    <ligand>
        <name>Mn(2+)</name>
        <dbReference type="ChEBI" id="CHEBI:29035"/>
        <label>1</label>
    </ligand>
</feature>
<feature type="binding site" evidence="4">
    <location>
        <position position="249"/>
    </location>
    <ligand>
        <name>Mn(2+)</name>
        <dbReference type="ChEBI" id="CHEBI:29035"/>
        <label>1</label>
    </ligand>
</feature>
<feature type="binding site" evidence="4">
    <location>
        <position position="136"/>
    </location>
    <ligand>
        <name>Mn(2+)</name>
        <dbReference type="ChEBI" id="CHEBI:29035"/>
        <label>1</label>
    </ligand>
</feature>
<keyword evidence="4" id="KW-0464">Manganese</keyword>
<reference evidence="6 7" key="1">
    <citation type="submission" date="2017-04" db="EMBL/GenBank/DDBJ databases">
        <title>Novel microbial lineages endemic to geothermal iron-oxide mats fill important gaps in the evolutionary history of Archaea.</title>
        <authorList>
            <person name="Jay Z.J."/>
            <person name="Beam J.P."/>
            <person name="Dlakic M."/>
            <person name="Rusch D.B."/>
            <person name="Kozubal M.A."/>
            <person name="Inskeep W.P."/>
        </authorList>
    </citation>
    <scope>NUCLEOTIDE SEQUENCE [LARGE SCALE GENOMIC DNA]</scope>
    <source>
        <strain evidence="6">OSP_D</strain>
    </source>
</reference>
<comment type="cofactor">
    <cofactor evidence="4">
        <name>Mn(2+)</name>
        <dbReference type="ChEBI" id="CHEBI:29035"/>
    </cofactor>
    <text evidence="4">Binds 2 manganese ions per subunit.</text>
</comment>
<dbReference type="PROSITE" id="PS01053">
    <property type="entry name" value="ARGINASE_1"/>
    <property type="match status" value="1"/>
</dbReference>
<dbReference type="GO" id="GO:0033389">
    <property type="term" value="P:putrescine biosynthetic process from arginine, via agmatine"/>
    <property type="evidence" value="ECO:0007669"/>
    <property type="project" value="TreeGrafter"/>
</dbReference>
<feature type="binding site" evidence="4">
    <location>
        <position position="163"/>
    </location>
    <ligand>
        <name>Mn(2+)</name>
        <dbReference type="ChEBI" id="CHEBI:29035"/>
        <label>1</label>
    </ligand>
</feature>
<name>A0A2R6AY06_9ARCH</name>
<comment type="similarity">
    <text evidence="1">Belongs to the arginase family. Agmatinase subfamily.</text>
</comment>
<dbReference type="InterPro" id="IPR023696">
    <property type="entry name" value="Ureohydrolase_dom_sf"/>
</dbReference>
<dbReference type="InterPro" id="IPR005925">
    <property type="entry name" value="Agmatinase-rel"/>
</dbReference>
<evidence type="ECO:0000256" key="4">
    <source>
        <dbReference type="PIRSR" id="PIRSR036979-1"/>
    </source>
</evidence>
<evidence type="ECO:0000313" key="7">
    <source>
        <dbReference type="Proteomes" id="UP000240322"/>
    </source>
</evidence>
<protein>
    <submittedName>
        <fullName evidence="6">Agmatinase</fullName>
    </submittedName>
</protein>
<comment type="caution">
    <text evidence="6">The sequence shown here is derived from an EMBL/GenBank/DDBJ whole genome shotgun (WGS) entry which is preliminary data.</text>
</comment>
<proteinExistence type="inferred from homology"/>
<dbReference type="GO" id="GO:0008783">
    <property type="term" value="F:agmatinase activity"/>
    <property type="evidence" value="ECO:0007669"/>
    <property type="project" value="TreeGrafter"/>
</dbReference>
<feature type="binding site" evidence="4">
    <location>
        <position position="159"/>
    </location>
    <ligand>
        <name>Mn(2+)</name>
        <dbReference type="ChEBI" id="CHEBI:29035"/>
        <label>1</label>
    </ligand>
</feature>
<dbReference type="InterPro" id="IPR006035">
    <property type="entry name" value="Ureohydrolase"/>
</dbReference>
<dbReference type="EMBL" id="NEXE01000033">
    <property type="protein sequence ID" value="PSN91158.1"/>
    <property type="molecule type" value="Genomic_DNA"/>
</dbReference>
<dbReference type="NCBIfam" id="TIGR01230">
    <property type="entry name" value="agmatinase"/>
    <property type="match status" value="1"/>
</dbReference>
<sequence>MRRLISLNVPRKKIRVRPIDANVSPRFAQPATFARLPHQKDLTDIDVAFVGVPFDDATSYRPGSRLGPSAVRELSRGLRTYNASLRVAPFEVVNVVDYGDVDVVPGYVQDTFERVTDVLHKVHSAGVTPLVCGGDHSISLPSLRAAHRVHGPLYVLDFDAHFDFSDSFWGKKYTHSTWVRRALEEGLISNIVELGIRGSCYSADDFRWAEENGIEVYTMDMIEEKGYRTILKDILGGVPQGSPIYVSIDIDAVDPAYAPGTGAPEIGGFTGNQLLGCIRMLRGYKLVSLDVTEVSPLYDNPTGLTSILAANVFYEAISVLALNKSDKQG</sequence>
<dbReference type="PRINTS" id="PR00116">
    <property type="entry name" value="ARGINASE"/>
</dbReference>